<dbReference type="AlphaFoldDB" id="A0A9D4EWX8"/>
<evidence type="ECO:0000313" key="2">
    <source>
        <dbReference type="Proteomes" id="UP000828390"/>
    </source>
</evidence>
<dbReference type="EMBL" id="JAIWYP010000008">
    <property type="protein sequence ID" value="KAH3787358.1"/>
    <property type="molecule type" value="Genomic_DNA"/>
</dbReference>
<sequence length="53" mass="6164">MLSDTDDGNPSKWVACTNFQRKWHISCTGDAILCEIPTEQIAQYPFKHREFCM</sequence>
<protein>
    <submittedName>
        <fullName evidence="1">Uncharacterized protein</fullName>
    </submittedName>
</protein>
<name>A0A9D4EWX8_DREPO</name>
<comment type="caution">
    <text evidence="1">The sequence shown here is derived from an EMBL/GenBank/DDBJ whole genome shotgun (WGS) entry which is preliminary data.</text>
</comment>
<dbReference type="Proteomes" id="UP000828390">
    <property type="component" value="Unassembled WGS sequence"/>
</dbReference>
<keyword evidence="2" id="KW-1185">Reference proteome</keyword>
<organism evidence="1 2">
    <name type="scientific">Dreissena polymorpha</name>
    <name type="common">Zebra mussel</name>
    <name type="synonym">Mytilus polymorpha</name>
    <dbReference type="NCBI Taxonomy" id="45954"/>
    <lineage>
        <taxon>Eukaryota</taxon>
        <taxon>Metazoa</taxon>
        <taxon>Spiralia</taxon>
        <taxon>Lophotrochozoa</taxon>
        <taxon>Mollusca</taxon>
        <taxon>Bivalvia</taxon>
        <taxon>Autobranchia</taxon>
        <taxon>Heteroconchia</taxon>
        <taxon>Euheterodonta</taxon>
        <taxon>Imparidentia</taxon>
        <taxon>Neoheterodontei</taxon>
        <taxon>Myida</taxon>
        <taxon>Dreissenoidea</taxon>
        <taxon>Dreissenidae</taxon>
        <taxon>Dreissena</taxon>
    </lineage>
</organism>
<evidence type="ECO:0000313" key="1">
    <source>
        <dbReference type="EMBL" id="KAH3787358.1"/>
    </source>
</evidence>
<accession>A0A9D4EWX8</accession>
<reference evidence="1" key="1">
    <citation type="journal article" date="2019" name="bioRxiv">
        <title>The Genome of the Zebra Mussel, Dreissena polymorpha: A Resource for Invasive Species Research.</title>
        <authorList>
            <person name="McCartney M.A."/>
            <person name="Auch B."/>
            <person name="Kono T."/>
            <person name="Mallez S."/>
            <person name="Zhang Y."/>
            <person name="Obille A."/>
            <person name="Becker A."/>
            <person name="Abrahante J.E."/>
            <person name="Garbe J."/>
            <person name="Badalamenti J.P."/>
            <person name="Herman A."/>
            <person name="Mangelson H."/>
            <person name="Liachko I."/>
            <person name="Sullivan S."/>
            <person name="Sone E.D."/>
            <person name="Koren S."/>
            <person name="Silverstein K.A.T."/>
            <person name="Beckman K.B."/>
            <person name="Gohl D.M."/>
        </authorList>
    </citation>
    <scope>NUCLEOTIDE SEQUENCE</scope>
    <source>
        <strain evidence="1">Duluth1</strain>
        <tissue evidence="1">Whole animal</tissue>
    </source>
</reference>
<reference evidence="1" key="2">
    <citation type="submission" date="2020-11" db="EMBL/GenBank/DDBJ databases">
        <authorList>
            <person name="McCartney M.A."/>
            <person name="Auch B."/>
            <person name="Kono T."/>
            <person name="Mallez S."/>
            <person name="Becker A."/>
            <person name="Gohl D.M."/>
            <person name="Silverstein K.A.T."/>
            <person name="Koren S."/>
            <person name="Bechman K.B."/>
            <person name="Herman A."/>
            <person name="Abrahante J.E."/>
            <person name="Garbe J."/>
        </authorList>
    </citation>
    <scope>NUCLEOTIDE SEQUENCE</scope>
    <source>
        <strain evidence="1">Duluth1</strain>
        <tissue evidence="1">Whole animal</tissue>
    </source>
</reference>
<proteinExistence type="predicted"/>
<gene>
    <name evidence="1" type="ORF">DPMN_165482</name>
</gene>